<keyword evidence="3" id="KW-1185">Reference proteome</keyword>
<dbReference type="EMBL" id="FLUV01001434">
    <property type="protein sequence ID" value="SBW23009.1"/>
    <property type="molecule type" value="Genomic_DNA"/>
</dbReference>
<proteinExistence type="predicted"/>
<dbReference type="InterPro" id="IPR041490">
    <property type="entry name" value="KstR2_TetR_C"/>
</dbReference>
<accession>A0A1C3NZM2</accession>
<evidence type="ECO:0000313" key="3">
    <source>
        <dbReference type="Proteomes" id="UP000199013"/>
    </source>
</evidence>
<organism evidence="2 3">
    <name type="scientific">Candidatus Protofrankia californiensis</name>
    <dbReference type="NCBI Taxonomy" id="1839754"/>
    <lineage>
        <taxon>Bacteria</taxon>
        <taxon>Bacillati</taxon>
        <taxon>Actinomycetota</taxon>
        <taxon>Actinomycetes</taxon>
        <taxon>Frankiales</taxon>
        <taxon>Frankiaceae</taxon>
        <taxon>Protofrankia</taxon>
    </lineage>
</organism>
<sequence>MFTTGYPVEASRAVLSVCSAIADWYRPDGPLDAPEVARRYIQLALGLVGYRPRQS</sequence>
<dbReference type="AlphaFoldDB" id="A0A1C3NZM2"/>
<feature type="domain" description="HTH-type transcriptional repressor KstR2 C-terminal" evidence="1">
    <location>
        <begin position="3"/>
        <end position="47"/>
    </location>
</feature>
<dbReference type="Pfam" id="PF17932">
    <property type="entry name" value="TetR_C_24"/>
    <property type="match status" value="1"/>
</dbReference>
<dbReference type="Proteomes" id="UP000199013">
    <property type="component" value="Unassembled WGS sequence"/>
</dbReference>
<evidence type="ECO:0000259" key="1">
    <source>
        <dbReference type="Pfam" id="PF17932"/>
    </source>
</evidence>
<gene>
    <name evidence="2" type="ORF">FDG2_3429</name>
</gene>
<name>A0A1C3NZM2_9ACTN</name>
<evidence type="ECO:0000313" key="2">
    <source>
        <dbReference type="EMBL" id="SBW23009.1"/>
    </source>
</evidence>
<reference evidence="3" key="1">
    <citation type="submission" date="2016-02" db="EMBL/GenBank/DDBJ databases">
        <authorList>
            <person name="Wibberg D."/>
        </authorList>
    </citation>
    <scope>NUCLEOTIDE SEQUENCE [LARGE SCALE GENOMIC DNA]</scope>
</reference>
<dbReference type="Gene3D" id="1.10.357.10">
    <property type="entry name" value="Tetracycline Repressor, domain 2"/>
    <property type="match status" value="1"/>
</dbReference>
<protein>
    <recommendedName>
        <fullName evidence="1">HTH-type transcriptional repressor KstR2 C-terminal domain-containing protein</fullName>
    </recommendedName>
</protein>